<dbReference type="EC" id="1.11.1.24" evidence="3"/>
<comment type="catalytic activity">
    <reaction evidence="12">
        <text>a hydroperoxide + [thioredoxin]-dithiol = an alcohol + [thioredoxin]-disulfide + H2O</text>
        <dbReference type="Rhea" id="RHEA:62620"/>
        <dbReference type="Rhea" id="RHEA-COMP:10698"/>
        <dbReference type="Rhea" id="RHEA-COMP:10700"/>
        <dbReference type="ChEBI" id="CHEBI:15377"/>
        <dbReference type="ChEBI" id="CHEBI:29950"/>
        <dbReference type="ChEBI" id="CHEBI:30879"/>
        <dbReference type="ChEBI" id="CHEBI:35924"/>
        <dbReference type="ChEBI" id="CHEBI:50058"/>
        <dbReference type="EC" id="1.11.1.24"/>
    </reaction>
</comment>
<keyword evidence="4 14" id="KW-0575">Peroxidase</keyword>
<dbReference type="PIRSF" id="PIRSF000239">
    <property type="entry name" value="AHPC"/>
    <property type="match status" value="1"/>
</dbReference>
<comment type="caution">
    <text evidence="14">The sequence shown here is derived from an EMBL/GenBank/DDBJ whole genome shotgun (WGS) entry which is preliminary data.</text>
</comment>
<dbReference type="InterPro" id="IPR050924">
    <property type="entry name" value="Peroxiredoxin_BCP/PrxQ"/>
</dbReference>
<sequence length="153" mass="17128">MAKPKVGDSAPAITAKNQHGDTVSLSDFKGRKVILYFYPKDNTPNCTDEACSFRDDYRSLQADGFEVIGVSANTERSHRNFAAKFSLPFTLLVDTDLKIVNSYGVWGEKMLFGRTYMGILRTTFVIDERGIITHIIDKVDSKNASQQVRALLE</sequence>
<dbReference type="Gene3D" id="3.40.30.10">
    <property type="entry name" value="Glutaredoxin"/>
    <property type="match status" value="1"/>
</dbReference>
<comment type="function">
    <text evidence="1">Thiol-specific peroxidase that catalyzes the reduction of hydrogen peroxide and organic hydroperoxides to water and alcohols, respectively. Plays a role in cell protection against oxidative stress by detoxifying peroxides and as sensor of hydrogen peroxide-mediated signaling events.</text>
</comment>
<keyword evidence="6 14" id="KW-0560">Oxidoreductase</keyword>
<evidence type="ECO:0000313" key="15">
    <source>
        <dbReference type="Proteomes" id="UP001595526"/>
    </source>
</evidence>
<gene>
    <name evidence="14" type="primary">bcp</name>
    <name evidence="14" type="ORF">ACFOET_14470</name>
</gene>
<keyword evidence="15" id="KW-1185">Reference proteome</keyword>
<reference evidence="15" key="1">
    <citation type="journal article" date="2019" name="Int. J. Syst. Evol. Microbiol.">
        <title>The Global Catalogue of Microorganisms (GCM) 10K type strain sequencing project: providing services to taxonomists for standard genome sequencing and annotation.</title>
        <authorList>
            <consortium name="The Broad Institute Genomics Platform"/>
            <consortium name="The Broad Institute Genome Sequencing Center for Infectious Disease"/>
            <person name="Wu L."/>
            <person name="Ma J."/>
        </authorList>
    </citation>
    <scope>NUCLEOTIDE SEQUENCE [LARGE SCALE GENOMIC DNA]</scope>
    <source>
        <strain evidence="15">KCTC 52416</strain>
    </source>
</reference>
<keyword evidence="8" id="KW-0676">Redox-active center</keyword>
<dbReference type="Proteomes" id="UP001595526">
    <property type="component" value="Unassembled WGS sequence"/>
</dbReference>
<keyword evidence="5" id="KW-0049">Antioxidant</keyword>
<dbReference type="SUPFAM" id="SSF52833">
    <property type="entry name" value="Thioredoxin-like"/>
    <property type="match status" value="1"/>
</dbReference>
<comment type="subunit">
    <text evidence="2">Monomer.</text>
</comment>
<evidence type="ECO:0000256" key="12">
    <source>
        <dbReference type="ARBA" id="ARBA00049091"/>
    </source>
</evidence>
<protein>
    <recommendedName>
        <fullName evidence="3">thioredoxin-dependent peroxiredoxin</fullName>
        <ecNumber evidence="3">1.11.1.24</ecNumber>
    </recommendedName>
    <alternativeName>
        <fullName evidence="9">Thioredoxin peroxidase</fullName>
    </alternativeName>
    <alternativeName>
        <fullName evidence="11">Thioredoxin-dependent peroxiredoxin Bcp</fullName>
    </alternativeName>
</protein>
<evidence type="ECO:0000256" key="2">
    <source>
        <dbReference type="ARBA" id="ARBA00011245"/>
    </source>
</evidence>
<dbReference type="PANTHER" id="PTHR42801">
    <property type="entry name" value="THIOREDOXIN-DEPENDENT PEROXIDE REDUCTASE"/>
    <property type="match status" value="1"/>
</dbReference>
<dbReference type="PANTHER" id="PTHR42801:SF4">
    <property type="entry name" value="AHPC_TSA FAMILY PROTEIN"/>
    <property type="match status" value="1"/>
</dbReference>
<keyword evidence="7" id="KW-1015">Disulfide bond</keyword>
<evidence type="ECO:0000256" key="11">
    <source>
        <dbReference type="ARBA" id="ARBA00042639"/>
    </source>
</evidence>
<accession>A0ABV7JPR0</accession>
<dbReference type="EMBL" id="JBHRTA010000038">
    <property type="protein sequence ID" value="MFC3198823.1"/>
    <property type="molecule type" value="Genomic_DNA"/>
</dbReference>
<dbReference type="NCBIfam" id="NF006960">
    <property type="entry name" value="PRK09437.1"/>
    <property type="match status" value="1"/>
</dbReference>
<evidence type="ECO:0000259" key="13">
    <source>
        <dbReference type="PROSITE" id="PS51352"/>
    </source>
</evidence>
<evidence type="ECO:0000256" key="10">
    <source>
        <dbReference type="ARBA" id="ARBA00038489"/>
    </source>
</evidence>
<evidence type="ECO:0000256" key="1">
    <source>
        <dbReference type="ARBA" id="ARBA00003330"/>
    </source>
</evidence>
<name>A0ABV7JPR0_9SPHI</name>
<evidence type="ECO:0000256" key="4">
    <source>
        <dbReference type="ARBA" id="ARBA00022559"/>
    </source>
</evidence>
<organism evidence="14 15">
    <name type="scientific">Parapedobacter deserti</name>
    <dbReference type="NCBI Taxonomy" id="1912957"/>
    <lineage>
        <taxon>Bacteria</taxon>
        <taxon>Pseudomonadati</taxon>
        <taxon>Bacteroidota</taxon>
        <taxon>Sphingobacteriia</taxon>
        <taxon>Sphingobacteriales</taxon>
        <taxon>Sphingobacteriaceae</taxon>
        <taxon>Parapedobacter</taxon>
    </lineage>
</organism>
<feature type="domain" description="Thioredoxin" evidence="13">
    <location>
        <begin position="4"/>
        <end position="153"/>
    </location>
</feature>
<proteinExistence type="inferred from homology"/>
<dbReference type="Pfam" id="PF00578">
    <property type="entry name" value="AhpC-TSA"/>
    <property type="match status" value="1"/>
</dbReference>
<comment type="similarity">
    <text evidence="10">Belongs to the peroxiredoxin family. BCP/PrxQ subfamily.</text>
</comment>
<evidence type="ECO:0000256" key="9">
    <source>
        <dbReference type="ARBA" id="ARBA00032824"/>
    </source>
</evidence>
<evidence type="ECO:0000256" key="7">
    <source>
        <dbReference type="ARBA" id="ARBA00023157"/>
    </source>
</evidence>
<evidence type="ECO:0000256" key="3">
    <source>
        <dbReference type="ARBA" id="ARBA00013017"/>
    </source>
</evidence>
<dbReference type="InterPro" id="IPR000866">
    <property type="entry name" value="AhpC/TSA"/>
</dbReference>
<dbReference type="GO" id="GO:0140824">
    <property type="term" value="F:thioredoxin-dependent peroxiredoxin activity"/>
    <property type="evidence" value="ECO:0007669"/>
    <property type="project" value="UniProtKB-EC"/>
</dbReference>
<dbReference type="PROSITE" id="PS51352">
    <property type="entry name" value="THIOREDOXIN_2"/>
    <property type="match status" value="1"/>
</dbReference>
<evidence type="ECO:0000313" key="14">
    <source>
        <dbReference type="EMBL" id="MFC3198823.1"/>
    </source>
</evidence>
<evidence type="ECO:0000256" key="5">
    <source>
        <dbReference type="ARBA" id="ARBA00022862"/>
    </source>
</evidence>
<dbReference type="InterPro" id="IPR036249">
    <property type="entry name" value="Thioredoxin-like_sf"/>
</dbReference>
<evidence type="ECO:0000256" key="8">
    <source>
        <dbReference type="ARBA" id="ARBA00023284"/>
    </source>
</evidence>
<dbReference type="CDD" id="cd03017">
    <property type="entry name" value="PRX_BCP"/>
    <property type="match status" value="1"/>
</dbReference>
<dbReference type="RefSeq" id="WP_379023849.1">
    <property type="nucleotide sequence ID" value="NZ_JBHRTA010000038.1"/>
</dbReference>
<evidence type="ECO:0000256" key="6">
    <source>
        <dbReference type="ARBA" id="ARBA00023002"/>
    </source>
</evidence>
<dbReference type="InterPro" id="IPR024706">
    <property type="entry name" value="Peroxiredoxin_AhpC-typ"/>
</dbReference>
<dbReference type="InterPro" id="IPR013766">
    <property type="entry name" value="Thioredoxin_domain"/>
</dbReference>